<evidence type="ECO:0000313" key="3">
    <source>
        <dbReference type="Proteomes" id="UP001595755"/>
    </source>
</evidence>
<dbReference type="EMBL" id="JBHSED010000015">
    <property type="protein sequence ID" value="MFC4303750.1"/>
    <property type="molecule type" value="Genomic_DNA"/>
</dbReference>
<gene>
    <name evidence="2" type="ORF">ACFO1S_09880</name>
</gene>
<reference evidence="3" key="1">
    <citation type="journal article" date="2019" name="Int. J. Syst. Evol. Microbiol.">
        <title>The Global Catalogue of Microorganisms (GCM) 10K type strain sequencing project: providing services to taxonomists for standard genome sequencing and annotation.</title>
        <authorList>
            <consortium name="The Broad Institute Genomics Platform"/>
            <consortium name="The Broad Institute Genome Sequencing Center for Infectious Disease"/>
            <person name="Wu L."/>
            <person name="Ma J."/>
        </authorList>
    </citation>
    <scope>NUCLEOTIDE SEQUENCE [LARGE SCALE GENOMIC DNA]</scope>
    <source>
        <strain evidence="3">CGMCC 4.1641</strain>
    </source>
</reference>
<evidence type="ECO:0000256" key="1">
    <source>
        <dbReference type="SAM" id="MobiDB-lite"/>
    </source>
</evidence>
<proteinExistence type="predicted"/>
<keyword evidence="3" id="KW-1185">Reference proteome</keyword>
<protein>
    <submittedName>
        <fullName evidence="2">Uncharacterized protein</fullName>
    </submittedName>
</protein>
<organism evidence="2 3">
    <name type="scientific">Cohnella boryungensis</name>
    <dbReference type="NCBI Taxonomy" id="768479"/>
    <lineage>
        <taxon>Bacteria</taxon>
        <taxon>Bacillati</taxon>
        <taxon>Bacillota</taxon>
        <taxon>Bacilli</taxon>
        <taxon>Bacillales</taxon>
        <taxon>Paenibacillaceae</taxon>
        <taxon>Cohnella</taxon>
    </lineage>
</organism>
<feature type="region of interest" description="Disordered" evidence="1">
    <location>
        <begin position="54"/>
        <end position="76"/>
    </location>
</feature>
<dbReference type="Proteomes" id="UP001595755">
    <property type="component" value="Unassembled WGS sequence"/>
</dbReference>
<accession>A0ABV8S9M1</accession>
<sequence length="110" mass="11926">MDVSFPLDEWSLKPLFGQAVCVITMDDARHTGILTSCGATTLVLNGERTARPVKRSRKSNRIAEISSAEQETSGCEEPTYWGNMSLVPPMKPSAANSVFSLSQVKAVLPL</sequence>
<dbReference type="RefSeq" id="WP_204603784.1">
    <property type="nucleotide sequence ID" value="NZ_JBHSED010000015.1"/>
</dbReference>
<name>A0ABV8S9M1_9BACL</name>
<evidence type="ECO:0000313" key="2">
    <source>
        <dbReference type="EMBL" id="MFC4303750.1"/>
    </source>
</evidence>
<comment type="caution">
    <text evidence="2">The sequence shown here is derived from an EMBL/GenBank/DDBJ whole genome shotgun (WGS) entry which is preliminary data.</text>
</comment>